<organism evidence="2 3">
    <name type="scientific">Oxalicibacterium solurbis</name>
    <dbReference type="NCBI Taxonomy" id="69280"/>
    <lineage>
        <taxon>Bacteria</taxon>
        <taxon>Pseudomonadati</taxon>
        <taxon>Pseudomonadota</taxon>
        <taxon>Betaproteobacteria</taxon>
        <taxon>Burkholderiales</taxon>
        <taxon>Oxalobacteraceae</taxon>
        <taxon>Oxalicibacterium</taxon>
    </lineage>
</organism>
<proteinExistence type="predicted"/>
<reference evidence="2" key="1">
    <citation type="journal article" date="2014" name="Int. J. Syst. Evol. Microbiol.">
        <title>Complete genome sequence of Corynebacterium casei LMG S-19264T (=DSM 44701T), isolated from a smear-ripened cheese.</title>
        <authorList>
            <consortium name="US DOE Joint Genome Institute (JGI-PGF)"/>
            <person name="Walter F."/>
            <person name="Albersmeier A."/>
            <person name="Kalinowski J."/>
            <person name="Ruckert C."/>
        </authorList>
    </citation>
    <scope>NUCLEOTIDE SEQUENCE</scope>
    <source>
        <strain evidence="2">CCM 7664</strain>
    </source>
</reference>
<comment type="caution">
    <text evidence="2">The sequence shown here is derived from an EMBL/GenBank/DDBJ whole genome shotgun (WGS) entry which is preliminary data.</text>
</comment>
<evidence type="ECO:0000256" key="1">
    <source>
        <dbReference type="SAM" id="MobiDB-lite"/>
    </source>
</evidence>
<dbReference type="EMBL" id="BMDP01000002">
    <property type="protein sequence ID" value="GGI54303.1"/>
    <property type="molecule type" value="Genomic_DNA"/>
</dbReference>
<dbReference type="Proteomes" id="UP000627205">
    <property type="component" value="Unassembled WGS sequence"/>
</dbReference>
<dbReference type="RefSeq" id="WP_188420369.1">
    <property type="nucleotide sequence ID" value="NZ_BMDP01000002.1"/>
</dbReference>
<gene>
    <name evidence="2" type="ORF">GCM10011430_14770</name>
</gene>
<dbReference type="AlphaFoldDB" id="A0A8J3F960"/>
<protein>
    <submittedName>
        <fullName evidence="2">Uncharacterized protein</fullName>
    </submittedName>
</protein>
<evidence type="ECO:0000313" key="2">
    <source>
        <dbReference type="EMBL" id="GGI54303.1"/>
    </source>
</evidence>
<feature type="compositionally biased region" description="Polar residues" evidence="1">
    <location>
        <begin position="1"/>
        <end position="21"/>
    </location>
</feature>
<sequence length="59" mass="6553">MKSDNLNQQSRDKSNNPTASRSSDKDEKIIRHETIPGVKPQPGDDKKKASTSTVDEDLN</sequence>
<name>A0A8J3F960_9BURK</name>
<feature type="region of interest" description="Disordered" evidence="1">
    <location>
        <begin position="1"/>
        <end position="59"/>
    </location>
</feature>
<feature type="compositionally biased region" description="Basic and acidic residues" evidence="1">
    <location>
        <begin position="22"/>
        <end position="34"/>
    </location>
</feature>
<evidence type="ECO:0000313" key="3">
    <source>
        <dbReference type="Proteomes" id="UP000627205"/>
    </source>
</evidence>
<keyword evidence="3" id="KW-1185">Reference proteome</keyword>
<reference evidence="2" key="2">
    <citation type="submission" date="2020-09" db="EMBL/GenBank/DDBJ databases">
        <authorList>
            <person name="Sun Q."/>
            <person name="Sedlacek I."/>
        </authorList>
    </citation>
    <scope>NUCLEOTIDE SEQUENCE</scope>
    <source>
        <strain evidence="2">CCM 7664</strain>
    </source>
</reference>
<accession>A0A8J3F960</accession>